<feature type="region of interest" description="Disordered" evidence="1">
    <location>
        <begin position="199"/>
        <end position="235"/>
    </location>
</feature>
<evidence type="ECO:0000256" key="2">
    <source>
        <dbReference type="SAM" id="SignalP"/>
    </source>
</evidence>
<dbReference type="Proteomes" id="UP000198781">
    <property type="component" value="Unassembled WGS sequence"/>
</dbReference>
<keyword evidence="4" id="KW-1185">Reference proteome</keyword>
<evidence type="ECO:0000256" key="1">
    <source>
        <dbReference type="SAM" id="MobiDB-lite"/>
    </source>
</evidence>
<feature type="compositionally biased region" description="Low complexity" evidence="1">
    <location>
        <begin position="23"/>
        <end position="46"/>
    </location>
</feature>
<accession>A0A1G7BVJ5</accession>
<sequence length="235" mass="23882">MKTFIASALMLLAPALVMAQDAAPAKPAPAKTPAKAAPAKAAPAKAAAKEKSADAKPAAKPAAKSAAKPAATSKKATSSRTQLKSATNQVATGIIAAEAALTPQELAIAERVHTGHIPCELGASVHIEADAKSPGHFRIDGKGFNYYMSPIATSTGAVRLEDQKAGAVWIQIANKSMLMNQKLGQRLADECMSPQQVAVTESIKKNPQPSLLEALPASATAPATASAPAAPAPAQ</sequence>
<protein>
    <submittedName>
        <fullName evidence="3">Uncharacterized protein</fullName>
    </submittedName>
</protein>
<evidence type="ECO:0000313" key="3">
    <source>
        <dbReference type="EMBL" id="SDE31151.1"/>
    </source>
</evidence>
<feature type="region of interest" description="Disordered" evidence="1">
    <location>
        <begin position="23"/>
        <end position="84"/>
    </location>
</feature>
<feature type="signal peptide" evidence="2">
    <location>
        <begin position="1"/>
        <end position="19"/>
    </location>
</feature>
<feature type="compositionally biased region" description="Low complexity" evidence="1">
    <location>
        <begin position="209"/>
        <end position="229"/>
    </location>
</feature>
<dbReference type="STRING" id="187868.SAMN05192589_11511"/>
<gene>
    <name evidence="3" type="ORF">SAMN05192589_11511</name>
</gene>
<dbReference type="AlphaFoldDB" id="A0A1G7BVJ5"/>
<dbReference type="OrthoDB" id="5297272at2"/>
<name>A0A1G7BVJ5_9BURK</name>
<evidence type="ECO:0000313" key="4">
    <source>
        <dbReference type="Proteomes" id="UP000198781"/>
    </source>
</evidence>
<feature type="compositionally biased region" description="Low complexity" evidence="1">
    <location>
        <begin position="55"/>
        <end position="79"/>
    </location>
</feature>
<proteinExistence type="predicted"/>
<feature type="chain" id="PRO_5011437819" evidence="2">
    <location>
        <begin position="20"/>
        <end position="235"/>
    </location>
</feature>
<dbReference type="EMBL" id="FMZC01000015">
    <property type="protein sequence ID" value="SDE31151.1"/>
    <property type="molecule type" value="Genomic_DNA"/>
</dbReference>
<keyword evidence="2" id="KW-0732">Signal</keyword>
<dbReference type="RefSeq" id="WP_092745392.1">
    <property type="nucleotide sequence ID" value="NZ_FMZC01000015.1"/>
</dbReference>
<organism evidence="3 4">
    <name type="scientific">Paracidovorax valerianellae</name>
    <dbReference type="NCBI Taxonomy" id="187868"/>
    <lineage>
        <taxon>Bacteria</taxon>
        <taxon>Pseudomonadati</taxon>
        <taxon>Pseudomonadota</taxon>
        <taxon>Betaproteobacteria</taxon>
        <taxon>Burkholderiales</taxon>
        <taxon>Comamonadaceae</taxon>
        <taxon>Paracidovorax</taxon>
    </lineage>
</organism>
<reference evidence="3 4" key="1">
    <citation type="submission" date="2016-10" db="EMBL/GenBank/DDBJ databases">
        <authorList>
            <person name="de Groot N.N."/>
        </authorList>
    </citation>
    <scope>NUCLEOTIDE SEQUENCE [LARGE SCALE GENOMIC DNA]</scope>
    <source>
        <strain evidence="3 4">DSM 16619</strain>
    </source>
</reference>